<name>A0A376FN25_ECOLX</name>
<dbReference type="Proteomes" id="UP000254219">
    <property type="component" value="Unassembled WGS sequence"/>
</dbReference>
<accession>A0A376FN25</accession>
<dbReference type="EMBL" id="UFYN01000002">
    <property type="protein sequence ID" value="STD33966.1"/>
    <property type="molecule type" value="Genomic_DNA"/>
</dbReference>
<reference evidence="1 2" key="1">
    <citation type="submission" date="2018-06" db="EMBL/GenBank/DDBJ databases">
        <authorList>
            <consortium name="Pathogen Informatics"/>
            <person name="Doyle S."/>
        </authorList>
    </citation>
    <scope>NUCLEOTIDE SEQUENCE [LARGE SCALE GENOMIC DNA]</scope>
    <source>
        <strain evidence="1 2">NCTC11181</strain>
    </source>
</reference>
<evidence type="ECO:0000313" key="2">
    <source>
        <dbReference type="Proteomes" id="UP000254219"/>
    </source>
</evidence>
<evidence type="ECO:0008006" key="3">
    <source>
        <dbReference type="Google" id="ProtNLM"/>
    </source>
</evidence>
<sequence length="256" mass="28466">MSLALAGLLYVRSKPRIAARNNPESFRKLSLRTAVYGGDHLGAAFLCEQAQLSKGNTDMNKSLTVLPSGEYPTMSSLEMVDYINADRKSKAEAEGLAFPCKKYRKLEHRSFMKKVPRVLGDAAAKFFATDTYINGTGGVVERDICNFPKREACLMAMSYSYELQAQVYDHMTELEGGKDINLLDFSGLTDMAISEMQNRVAAAEKFSFEMHGQAGSALMTRRKKEKKAIKKAEQLVKDLIQFKLCDMGDFPDGKPA</sequence>
<proteinExistence type="predicted"/>
<organism evidence="1 2">
    <name type="scientific">Escherichia coli</name>
    <dbReference type="NCBI Taxonomy" id="562"/>
    <lineage>
        <taxon>Bacteria</taxon>
        <taxon>Pseudomonadati</taxon>
        <taxon>Pseudomonadota</taxon>
        <taxon>Gammaproteobacteria</taxon>
        <taxon>Enterobacterales</taxon>
        <taxon>Enterobacteriaceae</taxon>
        <taxon>Escherichia</taxon>
    </lineage>
</organism>
<protein>
    <recommendedName>
        <fullName evidence="3">Rha family transcriptional regulator</fullName>
    </recommendedName>
</protein>
<dbReference type="AlphaFoldDB" id="A0A376FN25"/>
<evidence type="ECO:0000313" key="1">
    <source>
        <dbReference type="EMBL" id="STD33966.1"/>
    </source>
</evidence>
<gene>
    <name evidence="1" type="ORF">NCTC11181_00087</name>
</gene>